<keyword evidence="2" id="KW-1185">Reference proteome</keyword>
<accession>A0A401GUZ5</accession>
<dbReference type="STRING" id="139825.A0A401GUZ5"/>
<dbReference type="OrthoDB" id="3193283at2759"/>
<proteinExistence type="predicted"/>
<reference evidence="1 2" key="1">
    <citation type="journal article" date="2018" name="Sci. Rep.">
        <title>Genome sequence of the cauliflower mushroom Sparassis crispa (Hanabiratake) and its association with beneficial usage.</title>
        <authorList>
            <person name="Kiyama R."/>
            <person name="Furutani Y."/>
            <person name="Kawaguchi K."/>
            <person name="Nakanishi T."/>
        </authorList>
    </citation>
    <scope>NUCLEOTIDE SEQUENCE [LARGE SCALE GENOMIC DNA]</scope>
</reference>
<dbReference type="EMBL" id="BFAD01000008">
    <property type="protein sequence ID" value="GBE86045.1"/>
    <property type="molecule type" value="Genomic_DNA"/>
</dbReference>
<dbReference type="GeneID" id="38782962"/>
<dbReference type="AlphaFoldDB" id="A0A401GUZ5"/>
<dbReference type="Proteomes" id="UP000287166">
    <property type="component" value="Unassembled WGS sequence"/>
</dbReference>
<organism evidence="1 2">
    <name type="scientific">Sparassis crispa</name>
    <dbReference type="NCBI Taxonomy" id="139825"/>
    <lineage>
        <taxon>Eukaryota</taxon>
        <taxon>Fungi</taxon>
        <taxon>Dikarya</taxon>
        <taxon>Basidiomycota</taxon>
        <taxon>Agaricomycotina</taxon>
        <taxon>Agaricomycetes</taxon>
        <taxon>Polyporales</taxon>
        <taxon>Sparassidaceae</taxon>
        <taxon>Sparassis</taxon>
    </lineage>
</organism>
<dbReference type="InParanoid" id="A0A401GUZ5"/>
<name>A0A401GUZ5_9APHY</name>
<dbReference type="SUPFAM" id="SSF52058">
    <property type="entry name" value="L domain-like"/>
    <property type="match status" value="1"/>
</dbReference>
<evidence type="ECO:0000313" key="2">
    <source>
        <dbReference type="Proteomes" id="UP000287166"/>
    </source>
</evidence>
<evidence type="ECO:0000313" key="1">
    <source>
        <dbReference type="EMBL" id="GBE86045.1"/>
    </source>
</evidence>
<gene>
    <name evidence="1" type="ORF">SCP_0805690</name>
</gene>
<dbReference type="RefSeq" id="XP_027616958.1">
    <property type="nucleotide sequence ID" value="XM_027761157.1"/>
</dbReference>
<protein>
    <submittedName>
        <fullName evidence="1">Uncharacterized protein</fullName>
    </submittedName>
</protein>
<sequence length="522" mass="59091">MSLINRLPPDVLSIVFHLVPDTPGVLEHEVWQGWNDPAWSPRYVKPGPYVKLTHVCRLWRDLALSLPTIWANIVDSPSVNVPVDVLVRRSRTAPLNVYLKDFPGEQVRKLLSSPHNNRIRTIWWEAEFDESTEELVASLSAPSVESVTLICPRAVDQFMSFESIPLLNGHMPCIKQLCLSSTWWLSTNSMSSLTQLHIAVFMCTGFYSEVLSVLDKTPNLVDLILTNVLSMSYSEPPMISLPKLCRITLSSNDEYLDNLPNILSCLSVADTTALRTNIFSFFEPGAFDLPAVQTITKVCIKRFQYSYELMATGELSGTCIDTDYRDFDELAKYMIRALPLARVRELWVIERFETAPSDEGQKGEYDEESEEYTEYHECDKTNVASLLPQMPMLEELVVLGERLPAIINALLEPNEPSQTPLSRSGLTVRIIMQDSNVDIAAITSLVVRLKEVGVKCVVIGYHRFYTGPQFDSAYLANEFQSVEFAYHETFPRMDLPPVCTTSTHLHWPSWLESWSDLDAPSP</sequence>
<comment type="caution">
    <text evidence="1">The sequence shown here is derived from an EMBL/GenBank/DDBJ whole genome shotgun (WGS) entry which is preliminary data.</text>
</comment>